<keyword evidence="1" id="KW-0732">Signal</keyword>
<name>A0A7L9QEC0_9CHLO</name>
<dbReference type="EMBL" id="MT438908">
    <property type="protein sequence ID" value="QOL01155.1"/>
    <property type="molecule type" value="mRNA"/>
</dbReference>
<feature type="signal peptide" evidence="1">
    <location>
        <begin position="1"/>
        <end position="18"/>
    </location>
</feature>
<evidence type="ECO:0000313" key="2">
    <source>
        <dbReference type="EMBL" id="QOL01155.1"/>
    </source>
</evidence>
<proteinExistence type="evidence at transcript level"/>
<protein>
    <submittedName>
        <fullName evidence="2">Putative extracellular protein CSOL_078</fullName>
    </submittedName>
</protein>
<sequence>MRFIAAVALLATCSHVLAVKDVPLIREVNNVVASVVALENSILAPLAPWGRKLQTFIPAVPSPDPNVIKGNALGSIFYVAGGLYNPELYKAAVTGVQPSGRKLQTFLPSIPFITNKPKGPDGFPDPYGFIPAANLVASALNGKFPHRKLSSAEEELKWDAETVHSALGFNRKLQQDNILANTLGSIVYGGVQTVNTVKETYGRKLQQIPSVLDPTRTGFLGTGSKTIQENAVGSIHGNPELINDPLTVREATLGFQQTSGRKLFSTEVKVDAAGSLAAGDISYDNVHKAIFGYNQNKNRHLLSGEVKVDAAGSLAAGDISYDNVHKAIFGYNQNKNRHLLSGEVKVDAAGSLAAGDVTYDNVHKAIFGFNQNKNL</sequence>
<organism evidence="2">
    <name type="scientific">Pseudococcomyxa simplex</name>
    <dbReference type="NCBI Taxonomy" id="464287"/>
    <lineage>
        <taxon>Eukaryota</taxon>
        <taxon>Viridiplantae</taxon>
        <taxon>Chlorophyta</taxon>
        <taxon>core chlorophytes</taxon>
        <taxon>Trebouxiophyceae</taxon>
        <taxon>Chlorellales</taxon>
        <taxon>Oocystaceae</taxon>
        <taxon>Pseudococcomyxa</taxon>
    </lineage>
</organism>
<reference evidence="2" key="1">
    <citation type="journal article" date="2020" name="Microb. Ecol.">
        <title>The Under-explored Extracellular Proteome of Aero-Terrestrial Microalgae Provides Clues on Different Mechanisms of Desiccation Tolerance in Non-Model Organisms.</title>
        <authorList>
            <person name="Gonzalez-Hourcade M."/>
            <person name="Del Campo E.M."/>
            <person name="Casano L.M."/>
        </authorList>
    </citation>
    <scope>NUCLEOTIDE SEQUENCE</scope>
    <source>
        <strain evidence="2">SAG 216-12</strain>
    </source>
</reference>
<dbReference type="AlphaFoldDB" id="A0A7L9QEC0"/>
<evidence type="ECO:0000256" key="1">
    <source>
        <dbReference type="SAM" id="SignalP"/>
    </source>
</evidence>
<feature type="chain" id="PRO_5029805790" evidence="1">
    <location>
        <begin position="19"/>
        <end position="375"/>
    </location>
</feature>
<accession>A0A7L9QEC0</accession>